<accession>A0ABP0NFA6</accession>
<comment type="caution">
    <text evidence="2">The sequence shown here is derived from an EMBL/GenBank/DDBJ whole genome shotgun (WGS) entry which is preliminary data.</text>
</comment>
<sequence length="441" mass="49137">MGGLEIDILNELGLRAGFTYSMVIHDWSNITSFKKALAERIMLQDMITYAYWFITPGRMGIGAYSPYGFLEAMLFAVVVPKEKSMFSFDEIFSFLTPFSPAVWFCFLGLMIGTGLMYRFLETSNDEDFPEGRGLFDIRNFLDSIFKSSGHITGASGFAPKTWPGKVLLMSWTWCIVLTLSAYTANLASFLVMKAENAAGFSSLTSAVQQMKKVSVERGGPVETWFQNNYPDYPELQSVPLVPEERALKLTNQEHDTGIFAKFEVDMLKQRPNINPHCNMKTIGEPLLNIQAGWMVGNDVNENCTILVRDVLAVWFVRMDLDGTLSRLTKKSLTPVEYCPDAVEEAPAGATRLEFENMLGILSVHGAGVVAALILFCAGRAKRRMPDILTPRHRGTPAERSEEVPAEKEGVIDVENSMGLDDQKVPSEPAANPVVTNNRRHL</sequence>
<keyword evidence="3" id="KW-1185">Reference proteome</keyword>
<reference evidence="2 3" key="1">
    <citation type="submission" date="2024-02" db="EMBL/GenBank/DDBJ databases">
        <authorList>
            <person name="Chen Y."/>
            <person name="Shah S."/>
            <person name="Dougan E. K."/>
            <person name="Thang M."/>
            <person name="Chan C."/>
        </authorList>
    </citation>
    <scope>NUCLEOTIDE SEQUENCE [LARGE SCALE GENOMIC DNA]</scope>
</reference>
<dbReference type="SUPFAM" id="SSF53850">
    <property type="entry name" value="Periplasmic binding protein-like II"/>
    <property type="match status" value="1"/>
</dbReference>
<dbReference type="Proteomes" id="UP001642464">
    <property type="component" value="Unassembled WGS sequence"/>
</dbReference>
<dbReference type="Gene3D" id="1.10.287.70">
    <property type="match status" value="1"/>
</dbReference>
<dbReference type="EMBL" id="CAXAMM010028036">
    <property type="protein sequence ID" value="CAK9062077.1"/>
    <property type="molecule type" value="Genomic_DNA"/>
</dbReference>
<evidence type="ECO:0000313" key="2">
    <source>
        <dbReference type="EMBL" id="CAK9062103.1"/>
    </source>
</evidence>
<dbReference type="InterPro" id="IPR001320">
    <property type="entry name" value="Iontro_rcpt_C"/>
</dbReference>
<dbReference type="InterPro" id="IPR015683">
    <property type="entry name" value="Ionotropic_Glu_rcpt"/>
</dbReference>
<dbReference type="Pfam" id="PF00060">
    <property type="entry name" value="Lig_chan"/>
    <property type="match status" value="1"/>
</dbReference>
<evidence type="ECO:0000313" key="3">
    <source>
        <dbReference type="Proteomes" id="UP001642464"/>
    </source>
</evidence>
<dbReference type="PANTHER" id="PTHR18966">
    <property type="entry name" value="IONOTROPIC GLUTAMATE RECEPTOR"/>
    <property type="match status" value="1"/>
</dbReference>
<organism evidence="2 3">
    <name type="scientific">Durusdinium trenchii</name>
    <dbReference type="NCBI Taxonomy" id="1381693"/>
    <lineage>
        <taxon>Eukaryota</taxon>
        <taxon>Sar</taxon>
        <taxon>Alveolata</taxon>
        <taxon>Dinophyceae</taxon>
        <taxon>Suessiales</taxon>
        <taxon>Symbiodiniaceae</taxon>
        <taxon>Durusdinium</taxon>
    </lineage>
</organism>
<dbReference type="EMBL" id="CAXAMM010028058">
    <property type="protein sequence ID" value="CAK9062103.1"/>
    <property type="molecule type" value="Genomic_DNA"/>
</dbReference>
<protein>
    <submittedName>
        <fullName evidence="2">Glutamate receptor 3.4 (AtGLR3.4) (Glutamate receptor-like protein 3.4) (Ligand-gated ion channel 3.4)</fullName>
    </submittedName>
</protein>
<proteinExistence type="predicted"/>
<dbReference type="PRINTS" id="PR00177">
    <property type="entry name" value="NMDARECEPTOR"/>
</dbReference>
<name>A0ABP0NFA6_9DINO</name>
<gene>
    <name evidence="1" type="ORF">SCF082_LOCUS32411</name>
    <name evidence="2" type="ORF">SCF082_LOCUS32422</name>
</gene>
<dbReference type="InterPro" id="IPR001508">
    <property type="entry name" value="Iono_Glu_rcpt_met"/>
</dbReference>
<evidence type="ECO:0000313" key="1">
    <source>
        <dbReference type="EMBL" id="CAK9062077.1"/>
    </source>
</evidence>